<protein>
    <submittedName>
        <fullName evidence="1">Uncharacterized protein</fullName>
    </submittedName>
</protein>
<evidence type="ECO:0000313" key="1">
    <source>
        <dbReference type="EMBL" id="PWW01225.1"/>
    </source>
</evidence>
<gene>
    <name evidence="1" type="ORF">DFQ01_110115</name>
</gene>
<evidence type="ECO:0000313" key="2">
    <source>
        <dbReference type="Proteomes" id="UP000246635"/>
    </source>
</evidence>
<dbReference type="EMBL" id="QGTQ01000010">
    <property type="protein sequence ID" value="PWW01225.1"/>
    <property type="molecule type" value="Genomic_DNA"/>
</dbReference>
<name>A0A2V2Z1H3_9BACL</name>
<comment type="caution">
    <text evidence="1">The sequence shown here is derived from an EMBL/GenBank/DDBJ whole genome shotgun (WGS) entry which is preliminary data.</text>
</comment>
<accession>A0A2V2Z1H3</accession>
<dbReference type="AlphaFoldDB" id="A0A2V2Z1H3"/>
<proteinExistence type="predicted"/>
<dbReference type="Proteomes" id="UP000246635">
    <property type="component" value="Unassembled WGS sequence"/>
</dbReference>
<keyword evidence="2" id="KW-1185">Reference proteome</keyword>
<sequence>MAHLAALEGRLSPEIKEQVLSDLDDLYFDRDSVKLEGPDTVSLRGEVMDVSLRYPQGPTQIFDLFGTDEARDYYYPISIMSEYLEP</sequence>
<organism evidence="1 2">
    <name type="scientific">Paenibacillus cellulosilyticus</name>
    <dbReference type="NCBI Taxonomy" id="375489"/>
    <lineage>
        <taxon>Bacteria</taxon>
        <taxon>Bacillati</taxon>
        <taxon>Bacillota</taxon>
        <taxon>Bacilli</taxon>
        <taxon>Bacillales</taxon>
        <taxon>Paenibacillaceae</taxon>
        <taxon>Paenibacillus</taxon>
    </lineage>
</organism>
<reference evidence="1 2" key="1">
    <citation type="submission" date="2018-05" db="EMBL/GenBank/DDBJ databases">
        <title>Genomic Encyclopedia of Type Strains, Phase III (KMG-III): the genomes of soil and plant-associated and newly described type strains.</title>
        <authorList>
            <person name="Whitman W."/>
        </authorList>
    </citation>
    <scope>NUCLEOTIDE SEQUENCE [LARGE SCALE GENOMIC DNA]</scope>
    <source>
        <strain evidence="1 2">CECT 5696</strain>
    </source>
</reference>